<dbReference type="PANTHER" id="PTHR33908:SF11">
    <property type="entry name" value="MEMBRANE PROTEIN"/>
    <property type="match status" value="1"/>
</dbReference>
<gene>
    <name evidence="9" type="ORF">NS355_10135</name>
</gene>
<protein>
    <recommendedName>
        <fullName evidence="11">Glycosyltransferase RgtA/B/C/D-like domain-containing protein</fullName>
    </recommendedName>
</protein>
<keyword evidence="2" id="KW-1003">Cell membrane</keyword>
<keyword evidence="3" id="KW-0328">Glycosyltransferase</keyword>
<evidence type="ECO:0000256" key="1">
    <source>
        <dbReference type="ARBA" id="ARBA00004651"/>
    </source>
</evidence>
<dbReference type="RefSeq" id="WP_058745595.1">
    <property type="nucleotide sequence ID" value="NZ_LDTF01000049.1"/>
</dbReference>
<dbReference type="PANTHER" id="PTHR33908">
    <property type="entry name" value="MANNOSYLTRANSFERASE YKCB-RELATED"/>
    <property type="match status" value="1"/>
</dbReference>
<evidence type="ECO:0000313" key="10">
    <source>
        <dbReference type="Proteomes" id="UP000073923"/>
    </source>
</evidence>
<dbReference type="InterPro" id="IPR050297">
    <property type="entry name" value="LipidA_mod_glycosyltrf_83"/>
</dbReference>
<organism evidence="9 10">
    <name type="scientific">Sphingomonas yabuuchiae</name>
    <dbReference type="NCBI Taxonomy" id="172044"/>
    <lineage>
        <taxon>Bacteria</taxon>
        <taxon>Pseudomonadati</taxon>
        <taxon>Pseudomonadota</taxon>
        <taxon>Alphaproteobacteria</taxon>
        <taxon>Sphingomonadales</taxon>
        <taxon>Sphingomonadaceae</taxon>
        <taxon>Sphingomonas</taxon>
    </lineage>
</organism>
<feature type="transmembrane region" description="Helical" evidence="8">
    <location>
        <begin position="165"/>
        <end position="194"/>
    </location>
</feature>
<dbReference type="PATRIC" id="fig|172044.3.peg.1970"/>
<accession>A0A147IRR0</accession>
<comment type="subcellular location">
    <subcellularLocation>
        <location evidence="1">Cell membrane</location>
        <topology evidence="1">Multi-pass membrane protein</topology>
    </subcellularLocation>
</comment>
<reference evidence="9 10" key="1">
    <citation type="journal article" date="2016" name="Front. Microbiol.">
        <title>Genomic Resource of Rice Seed Associated Bacteria.</title>
        <authorList>
            <person name="Midha S."/>
            <person name="Bansal K."/>
            <person name="Sharma S."/>
            <person name="Kumar N."/>
            <person name="Patil P.P."/>
            <person name="Chaudhry V."/>
            <person name="Patil P.B."/>
        </authorList>
    </citation>
    <scope>NUCLEOTIDE SEQUENCE [LARGE SCALE GENOMIC DNA]</scope>
    <source>
        <strain evidence="9 10">NS355</strain>
    </source>
</reference>
<evidence type="ECO:0000256" key="8">
    <source>
        <dbReference type="SAM" id="Phobius"/>
    </source>
</evidence>
<evidence type="ECO:0000256" key="7">
    <source>
        <dbReference type="ARBA" id="ARBA00023136"/>
    </source>
</evidence>
<proteinExistence type="predicted"/>
<dbReference type="Proteomes" id="UP000073923">
    <property type="component" value="Unassembled WGS sequence"/>
</dbReference>
<dbReference type="GO" id="GO:0016763">
    <property type="term" value="F:pentosyltransferase activity"/>
    <property type="evidence" value="ECO:0007669"/>
    <property type="project" value="TreeGrafter"/>
</dbReference>
<keyword evidence="6 8" id="KW-1133">Transmembrane helix</keyword>
<dbReference type="GO" id="GO:0009103">
    <property type="term" value="P:lipopolysaccharide biosynthetic process"/>
    <property type="evidence" value="ECO:0007669"/>
    <property type="project" value="UniProtKB-ARBA"/>
</dbReference>
<dbReference type="AlphaFoldDB" id="A0A147IRR0"/>
<dbReference type="EMBL" id="LDTF01000049">
    <property type="protein sequence ID" value="KTT98081.1"/>
    <property type="molecule type" value="Genomic_DNA"/>
</dbReference>
<feature type="transmembrane region" description="Helical" evidence="8">
    <location>
        <begin position="288"/>
        <end position="305"/>
    </location>
</feature>
<dbReference type="OrthoDB" id="345761at2"/>
<evidence type="ECO:0000256" key="5">
    <source>
        <dbReference type="ARBA" id="ARBA00022692"/>
    </source>
</evidence>
<evidence type="ECO:0000256" key="2">
    <source>
        <dbReference type="ARBA" id="ARBA00022475"/>
    </source>
</evidence>
<dbReference type="GO" id="GO:0005886">
    <property type="term" value="C:plasma membrane"/>
    <property type="evidence" value="ECO:0007669"/>
    <property type="project" value="UniProtKB-SubCell"/>
</dbReference>
<evidence type="ECO:0000256" key="4">
    <source>
        <dbReference type="ARBA" id="ARBA00022679"/>
    </source>
</evidence>
<keyword evidence="4" id="KW-0808">Transferase</keyword>
<name>A0A147IRR0_9SPHN</name>
<sequence>MSISPKPSANHSGAHRLLILLAVAILARALTFGNPVVHVDEEFYFFTGHSMWHGAWPFVDVWDRKPVGLFLLYALPAAFGFPAGIWAYQAMALASVVATGWLIARMAERLGWGAGATAAGVAYILWLDLLGGQGGQAPVFYNLLMMGAAWTILESNRRGSRTLGLAAMALVGLVLQIKYSAVFEGMVFGLWLLTSEWRRSRSPVALVLYGTALVAVSLAPTALAAGVYAAIGQWDAFLYANFLSIFHRNPDPLAELAGNLGQMVLILSPVVTLAVLGLKRAERDRERTLLAVWLGAAIIGVLIFRPWFDHYGLPILLPACTAAAAMLGREDWRRRQTPALLLTVALAGQIVLLSLRHERGDATEFAALSQAVGKGPGCLYVYSGSTMLYVATQRCALSRWIVPAHLSRAREAGATGVDQDSEITRILSQHPAVVVMRPPYNGERPAAHARVLAAMADGYRLAAKLPMGNETISVYKSAR</sequence>
<comment type="caution">
    <text evidence="9">The sequence shown here is derived from an EMBL/GenBank/DDBJ whole genome shotgun (WGS) entry which is preliminary data.</text>
</comment>
<evidence type="ECO:0000256" key="6">
    <source>
        <dbReference type="ARBA" id="ARBA00022989"/>
    </source>
</evidence>
<feature type="transmembrane region" description="Helical" evidence="8">
    <location>
        <begin position="71"/>
        <end position="104"/>
    </location>
</feature>
<feature type="transmembrane region" description="Helical" evidence="8">
    <location>
        <begin position="110"/>
        <end position="130"/>
    </location>
</feature>
<evidence type="ECO:0000256" key="3">
    <source>
        <dbReference type="ARBA" id="ARBA00022676"/>
    </source>
</evidence>
<evidence type="ECO:0008006" key="11">
    <source>
        <dbReference type="Google" id="ProtNLM"/>
    </source>
</evidence>
<evidence type="ECO:0000313" key="9">
    <source>
        <dbReference type="EMBL" id="KTT98081.1"/>
    </source>
</evidence>
<keyword evidence="7 8" id="KW-0472">Membrane</keyword>
<feature type="transmembrane region" description="Helical" evidence="8">
    <location>
        <begin position="256"/>
        <end position="276"/>
    </location>
</feature>
<keyword evidence="5 8" id="KW-0812">Transmembrane</keyword>
<feature type="transmembrane region" description="Helical" evidence="8">
    <location>
        <begin position="206"/>
        <end position="231"/>
    </location>
</feature>